<dbReference type="PANTHER" id="PTHR30273">
    <property type="entry name" value="PERIPLASMIC SIGNAL SENSOR AND SIGMA FACTOR ACTIVATOR FECR-RELATED"/>
    <property type="match status" value="1"/>
</dbReference>
<protein>
    <submittedName>
        <fullName evidence="4">FecR family protein</fullName>
    </submittedName>
</protein>
<evidence type="ECO:0000259" key="3">
    <source>
        <dbReference type="Pfam" id="PF16344"/>
    </source>
</evidence>
<feature type="domain" description="FecR protein" evidence="2">
    <location>
        <begin position="178"/>
        <end position="283"/>
    </location>
</feature>
<dbReference type="PANTHER" id="PTHR30273:SF2">
    <property type="entry name" value="PROTEIN FECR"/>
    <property type="match status" value="1"/>
</dbReference>
<dbReference type="AlphaFoldDB" id="A0A4R6IQI5"/>
<dbReference type="InterPro" id="IPR006860">
    <property type="entry name" value="FecR"/>
</dbReference>
<reference evidence="4 5" key="1">
    <citation type="submission" date="2019-03" db="EMBL/GenBank/DDBJ databases">
        <title>Genomic Encyclopedia of Archaeal and Bacterial Type Strains, Phase II (KMG-II): from individual species to whole genera.</title>
        <authorList>
            <person name="Goeker M."/>
        </authorList>
    </citation>
    <scope>NUCLEOTIDE SEQUENCE [LARGE SCALE GENOMIC DNA]</scope>
    <source>
        <strain evidence="4 5">DSM 19034</strain>
    </source>
</reference>
<feature type="transmembrane region" description="Helical" evidence="1">
    <location>
        <begin position="84"/>
        <end position="102"/>
    </location>
</feature>
<dbReference type="InterPro" id="IPR032508">
    <property type="entry name" value="FecR_C"/>
</dbReference>
<dbReference type="Proteomes" id="UP000295499">
    <property type="component" value="Unassembled WGS sequence"/>
</dbReference>
<gene>
    <name evidence="4" type="ORF">CLV32_0842</name>
</gene>
<dbReference type="Gene3D" id="3.55.50.30">
    <property type="match status" value="1"/>
</dbReference>
<dbReference type="InterPro" id="IPR012373">
    <property type="entry name" value="Ferrdict_sens_TM"/>
</dbReference>
<keyword evidence="5" id="KW-1185">Reference proteome</keyword>
<sequence>MKYLKPEEIIDAYLEGKVSVEQSDRLETWYLLKGEQSDYPEADHNYEALGNRMWENIQQDISDKTILNPYTTVKTVRLSWFKKVAIAASITLVSALAILYYTQKKTTPERFTISKEKDIAPGTNSAFLILADGKRVDLSKTNNGLLTTESGIEIIKKKNGELIYQAVSAHTKSNFTNTIETPKGGQYAIVLPDGSKVWLNAASSLTYPTTFSDTERRVTLKGEGYFEIAHVMDKSGKSRLPFVVATTDGRNAGQEIKVLGTHFNINSYPDEPLVRTTLLEGSIAVSTSAGKSVTLKPGQQSAFNGTNLQVSDADTDMAVAWKNGDFVFREDLNSAMRKVARWYDVDVIYTDSAPKKLMLGGWMSRETNISDVLDHIQATGKVHFTIVGRRVIVSE</sequence>
<dbReference type="Pfam" id="PF04773">
    <property type="entry name" value="FecR"/>
    <property type="match status" value="1"/>
</dbReference>
<keyword evidence="1" id="KW-1133">Transmembrane helix</keyword>
<name>A0A4R6IQI5_9SPHI</name>
<feature type="domain" description="Protein FecR C-terminal" evidence="3">
    <location>
        <begin position="326"/>
        <end position="393"/>
    </location>
</feature>
<evidence type="ECO:0000256" key="1">
    <source>
        <dbReference type="SAM" id="Phobius"/>
    </source>
</evidence>
<keyword evidence="1" id="KW-0472">Membrane</keyword>
<dbReference type="OrthoDB" id="1099963at2"/>
<keyword evidence="1" id="KW-0812">Transmembrane</keyword>
<dbReference type="GO" id="GO:0016989">
    <property type="term" value="F:sigma factor antagonist activity"/>
    <property type="evidence" value="ECO:0007669"/>
    <property type="project" value="TreeGrafter"/>
</dbReference>
<dbReference type="Gene3D" id="2.60.120.1440">
    <property type="match status" value="1"/>
</dbReference>
<proteinExistence type="predicted"/>
<dbReference type="Pfam" id="PF16344">
    <property type="entry name" value="FecR_C"/>
    <property type="match status" value="1"/>
</dbReference>
<accession>A0A4R6IQI5</accession>
<organism evidence="4 5">
    <name type="scientific">Pedobacter duraquae</name>
    <dbReference type="NCBI Taxonomy" id="425511"/>
    <lineage>
        <taxon>Bacteria</taxon>
        <taxon>Pseudomonadati</taxon>
        <taxon>Bacteroidota</taxon>
        <taxon>Sphingobacteriia</taxon>
        <taxon>Sphingobacteriales</taxon>
        <taxon>Sphingobacteriaceae</taxon>
        <taxon>Pedobacter</taxon>
    </lineage>
</organism>
<evidence type="ECO:0000259" key="2">
    <source>
        <dbReference type="Pfam" id="PF04773"/>
    </source>
</evidence>
<evidence type="ECO:0000313" key="4">
    <source>
        <dbReference type="EMBL" id="TDO24553.1"/>
    </source>
</evidence>
<dbReference type="RefSeq" id="WP_133552643.1">
    <property type="nucleotide sequence ID" value="NZ_SNWM01000001.1"/>
</dbReference>
<comment type="caution">
    <text evidence="4">The sequence shown here is derived from an EMBL/GenBank/DDBJ whole genome shotgun (WGS) entry which is preliminary data.</text>
</comment>
<evidence type="ECO:0000313" key="5">
    <source>
        <dbReference type="Proteomes" id="UP000295499"/>
    </source>
</evidence>
<dbReference type="EMBL" id="SNWM01000001">
    <property type="protein sequence ID" value="TDO24553.1"/>
    <property type="molecule type" value="Genomic_DNA"/>
</dbReference>